<organism evidence="2 4">
    <name type="scientific">Sulfodiicoccus acidiphilus</name>
    <dbReference type="NCBI Taxonomy" id="1670455"/>
    <lineage>
        <taxon>Archaea</taxon>
        <taxon>Thermoproteota</taxon>
        <taxon>Thermoprotei</taxon>
        <taxon>Sulfolobales</taxon>
        <taxon>Sulfolobaceae</taxon>
        <taxon>Sulfodiicoccus</taxon>
    </lineage>
</organism>
<feature type="domain" description="Serine/threonine specific protein phosphatases" evidence="1">
    <location>
        <begin position="84"/>
        <end position="89"/>
    </location>
</feature>
<dbReference type="GO" id="GO:0004722">
    <property type="term" value="F:protein serine/threonine phosphatase activity"/>
    <property type="evidence" value="ECO:0007669"/>
    <property type="project" value="TreeGrafter"/>
</dbReference>
<dbReference type="InterPro" id="IPR004843">
    <property type="entry name" value="Calcineurin-like_PHP"/>
</dbReference>
<reference evidence="3" key="4">
    <citation type="submission" date="2020-09" db="EMBL/GenBank/DDBJ databases">
        <authorList>
            <person name="Sun Q."/>
            <person name="Ohkuma M."/>
        </authorList>
    </citation>
    <scope>NUCLEOTIDE SEQUENCE</scope>
    <source>
        <strain evidence="3">JCM 31740</strain>
    </source>
</reference>
<dbReference type="InterPro" id="IPR050341">
    <property type="entry name" value="PP1_catalytic_subunit"/>
</dbReference>
<sequence length="253" mass="28684">MIKKATEIMRERGPLLRMEARTVGFVGDTHTALDVTDKVIKHYFPLLDKLVFLGDYVDRGDTGVENLVQILSIFIKNPEKVIVLRGNHESPLTNLYYGFYSEVTKKFGSDAYVEFEELFSSMPYAALVNKVLCVHGGLSNGIRDVEEIEMLPSYDINPDDPQAFQILWNDPREEVTGFVPSERGDGAFLFGRDVTEEFLTHNDLTRLIRGHEVADGFRFDMDGKVITVFSSRYHHMSAGMLVMSGQSLTKIYL</sequence>
<dbReference type="Proteomes" id="UP000276741">
    <property type="component" value="Chromosome"/>
</dbReference>
<dbReference type="AlphaFoldDB" id="A0A348B6Y3"/>
<reference evidence="2" key="3">
    <citation type="journal article" date="2019" name="BMC Res. Notes">
        <title>Complete genome sequence of the Sulfodiicoccus acidiphilus strain HS-1T, the first crenarchaeon that lacks polB3, isolated from an acidic hot spring in Ohwaku-dani, Hakone, Japan.</title>
        <authorList>
            <person name="Sakai H.D."/>
            <person name="Kurosawa N."/>
        </authorList>
    </citation>
    <scope>NUCLEOTIDE SEQUENCE</scope>
    <source>
        <strain evidence="2">HS-1</strain>
    </source>
</reference>
<dbReference type="Gene3D" id="3.60.21.10">
    <property type="match status" value="1"/>
</dbReference>
<gene>
    <name evidence="3" type="ORF">GCM10007116_20270</name>
    <name evidence="2" type="ORF">HS1genome_2324</name>
</gene>
<dbReference type="PROSITE" id="PS00125">
    <property type="entry name" value="SER_THR_PHOSPHATASE"/>
    <property type="match status" value="1"/>
</dbReference>
<dbReference type="Proteomes" id="UP000616143">
    <property type="component" value="Unassembled WGS sequence"/>
</dbReference>
<dbReference type="SMART" id="SM00156">
    <property type="entry name" value="PP2Ac"/>
    <property type="match status" value="1"/>
</dbReference>
<dbReference type="SUPFAM" id="SSF56300">
    <property type="entry name" value="Metallo-dependent phosphatases"/>
    <property type="match status" value="1"/>
</dbReference>
<keyword evidence="4" id="KW-1185">Reference proteome</keyword>
<dbReference type="GO" id="GO:0005737">
    <property type="term" value="C:cytoplasm"/>
    <property type="evidence" value="ECO:0007669"/>
    <property type="project" value="TreeGrafter"/>
</dbReference>
<dbReference type="KEGG" id="sacd:HS1genome_2324"/>
<evidence type="ECO:0000313" key="4">
    <source>
        <dbReference type="Proteomes" id="UP000276741"/>
    </source>
</evidence>
<dbReference type="PANTHER" id="PTHR11668">
    <property type="entry name" value="SERINE/THREONINE PROTEIN PHOSPHATASE"/>
    <property type="match status" value="1"/>
</dbReference>
<evidence type="ECO:0000313" key="2">
    <source>
        <dbReference type="EMBL" id="BBD73935.1"/>
    </source>
</evidence>
<dbReference type="PRINTS" id="PR00114">
    <property type="entry name" value="STPHPHTASE"/>
</dbReference>
<dbReference type="CDD" id="cd00144">
    <property type="entry name" value="MPP_PPP_family"/>
    <property type="match status" value="1"/>
</dbReference>
<evidence type="ECO:0000259" key="1">
    <source>
        <dbReference type="PROSITE" id="PS00125"/>
    </source>
</evidence>
<reference evidence="3" key="1">
    <citation type="journal article" date="2014" name="Int. J. Syst. Evol. Microbiol.">
        <title>Complete genome sequence of Corynebacterium casei LMG S-19264T (=DSM 44701T), isolated from a smear-ripened cheese.</title>
        <authorList>
            <consortium name="US DOE Joint Genome Institute (JGI-PGF)"/>
            <person name="Walter F."/>
            <person name="Albersmeier A."/>
            <person name="Kalinowski J."/>
            <person name="Ruckert C."/>
        </authorList>
    </citation>
    <scope>NUCLEOTIDE SEQUENCE</scope>
    <source>
        <strain evidence="3">JCM 31740</strain>
    </source>
</reference>
<proteinExistence type="predicted"/>
<dbReference type="EMBL" id="BMQS01000025">
    <property type="protein sequence ID" value="GGU03270.1"/>
    <property type="molecule type" value="Genomic_DNA"/>
</dbReference>
<dbReference type="InterPro" id="IPR029052">
    <property type="entry name" value="Metallo-depent_PP-like"/>
</dbReference>
<accession>A0A348B6Y3</accession>
<dbReference type="InterPro" id="IPR006186">
    <property type="entry name" value="Ser/Thr-sp_prot-phosphatase"/>
</dbReference>
<dbReference type="EMBL" id="AP018553">
    <property type="protein sequence ID" value="BBD73935.1"/>
    <property type="molecule type" value="Genomic_DNA"/>
</dbReference>
<name>A0A348B6Y3_9CREN</name>
<dbReference type="Pfam" id="PF00149">
    <property type="entry name" value="Metallophos"/>
    <property type="match status" value="1"/>
</dbReference>
<protein>
    <submittedName>
        <fullName evidence="2">Serine/threonine phosphatase</fullName>
    </submittedName>
</protein>
<dbReference type="PANTHER" id="PTHR11668:SF496">
    <property type="entry name" value="SERINE_THREONINE-PROTEIN PHOSPHATASE"/>
    <property type="match status" value="1"/>
</dbReference>
<reference evidence="4" key="2">
    <citation type="submission" date="2018-04" db="EMBL/GenBank/DDBJ databases">
        <title>Complete genome sequence of Sulfodiicoccus acidiphilus strain HS-1.</title>
        <authorList>
            <person name="Sakai H.D."/>
            <person name="Kurosawa N."/>
        </authorList>
    </citation>
    <scope>NUCLEOTIDE SEQUENCE [LARGE SCALE GENOMIC DNA]</scope>
    <source>
        <strain evidence="4">HS-1</strain>
    </source>
</reference>
<evidence type="ECO:0000313" key="3">
    <source>
        <dbReference type="EMBL" id="GGU03270.1"/>
    </source>
</evidence>